<gene>
    <name evidence="1" type="ORF">SAMN05216215_105053</name>
</gene>
<dbReference type="EMBL" id="FNOK01000050">
    <property type="protein sequence ID" value="SDZ18332.1"/>
    <property type="molecule type" value="Genomic_DNA"/>
</dbReference>
<accession>A0A1H3QXL3</accession>
<proteinExistence type="predicted"/>
<dbReference type="STRING" id="418495.SAMN05216215_105053"/>
<dbReference type="Gene3D" id="3.40.109.10">
    <property type="entry name" value="NADH Oxidase"/>
    <property type="match status" value="1"/>
</dbReference>
<dbReference type="AlphaFoldDB" id="A0A1H3QXL3"/>
<reference evidence="2" key="1">
    <citation type="submission" date="2016-10" db="EMBL/GenBank/DDBJ databases">
        <authorList>
            <person name="Varghese N."/>
            <person name="Submissions S."/>
        </authorList>
    </citation>
    <scope>NUCLEOTIDE SEQUENCE [LARGE SCALE GENOMIC DNA]</scope>
    <source>
        <strain evidence="2">CGMCC 4.3530</strain>
    </source>
</reference>
<sequence>MTSRTIPSQETMRSVLALACRAPSVHNSQPWRWKLAEYSVRLYLDRSRLLEVIDPTGREMVISCGAVLNHARIAFAADEPGCTACRTRHNRTT</sequence>
<evidence type="ECO:0000313" key="1">
    <source>
        <dbReference type="EMBL" id="SDZ18332.1"/>
    </source>
</evidence>
<dbReference type="RefSeq" id="WP_177226866.1">
    <property type="nucleotide sequence ID" value="NZ_FNOK01000050.1"/>
</dbReference>
<dbReference type="InterPro" id="IPR000415">
    <property type="entry name" value="Nitroreductase-like"/>
</dbReference>
<dbReference type="GO" id="GO:0016491">
    <property type="term" value="F:oxidoreductase activity"/>
    <property type="evidence" value="ECO:0007669"/>
    <property type="project" value="InterPro"/>
</dbReference>
<dbReference type="SUPFAM" id="SSF55469">
    <property type="entry name" value="FMN-dependent nitroreductase-like"/>
    <property type="match status" value="1"/>
</dbReference>
<keyword evidence="2" id="KW-1185">Reference proteome</keyword>
<evidence type="ECO:0008006" key="3">
    <source>
        <dbReference type="Google" id="ProtNLM"/>
    </source>
</evidence>
<name>A0A1H3QXL3_9PSEU</name>
<protein>
    <recommendedName>
        <fullName evidence="3">Nitroreductase family protein</fullName>
    </recommendedName>
</protein>
<dbReference type="Proteomes" id="UP000199529">
    <property type="component" value="Unassembled WGS sequence"/>
</dbReference>
<evidence type="ECO:0000313" key="2">
    <source>
        <dbReference type="Proteomes" id="UP000199529"/>
    </source>
</evidence>
<organism evidence="1 2">
    <name type="scientific">Saccharopolyspora shandongensis</name>
    <dbReference type="NCBI Taxonomy" id="418495"/>
    <lineage>
        <taxon>Bacteria</taxon>
        <taxon>Bacillati</taxon>
        <taxon>Actinomycetota</taxon>
        <taxon>Actinomycetes</taxon>
        <taxon>Pseudonocardiales</taxon>
        <taxon>Pseudonocardiaceae</taxon>
        <taxon>Saccharopolyspora</taxon>
    </lineage>
</organism>